<comment type="similarity">
    <text evidence="7">Belongs to the binding-protein-dependent transport system permease family.</text>
</comment>
<comment type="caution">
    <text evidence="9">The sequence shown here is derived from an EMBL/GenBank/DDBJ whole genome shotgun (WGS) entry which is preliminary data.</text>
</comment>
<evidence type="ECO:0000256" key="7">
    <source>
        <dbReference type="RuleBase" id="RU363032"/>
    </source>
</evidence>
<organism evidence="9 10">
    <name type="scientific">Dictyobacter formicarum</name>
    <dbReference type="NCBI Taxonomy" id="2778368"/>
    <lineage>
        <taxon>Bacteria</taxon>
        <taxon>Bacillati</taxon>
        <taxon>Chloroflexota</taxon>
        <taxon>Ktedonobacteria</taxon>
        <taxon>Ktedonobacterales</taxon>
        <taxon>Dictyobacteraceae</taxon>
        <taxon>Dictyobacter</taxon>
    </lineage>
</organism>
<accession>A0ABQ3VCX9</accession>
<name>A0ABQ3VCX9_9CHLR</name>
<evidence type="ECO:0000256" key="1">
    <source>
        <dbReference type="ARBA" id="ARBA00004651"/>
    </source>
</evidence>
<dbReference type="PANTHER" id="PTHR43744:SF12">
    <property type="entry name" value="ABC TRANSPORTER PERMEASE PROTEIN MG189-RELATED"/>
    <property type="match status" value="1"/>
</dbReference>
<keyword evidence="3" id="KW-1003">Cell membrane</keyword>
<reference evidence="9 10" key="1">
    <citation type="journal article" date="2021" name="Int. J. Syst. Evol. Microbiol.">
        <title>Reticulibacter mediterranei gen. nov., sp. nov., within the new family Reticulibacteraceae fam. nov., and Ktedonospora formicarum gen. nov., sp. nov., Ktedonobacter robiniae sp. nov., Dictyobacter formicarum sp. nov. and Dictyobacter arantiisoli sp. nov., belonging to the class Ktedonobacteria.</title>
        <authorList>
            <person name="Yabe S."/>
            <person name="Zheng Y."/>
            <person name="Wang C.M."/>
            <person name="Sakai Y."/>
            <person name="Abe K."/>
            <person name="Yokota A."/>
            <person name="Donadio S."/>
            <person name="Cavaletti L."/>
            <person name="Monciardini P."/>
        </authorList>
    </citation>
    <scope>NUCLEOTIDE SEQUENCE [LARGE SCALE GENOMIC DNA]</scope>
    <source>
        <strain evidence="9 10">SOSP1-9</strain>
    </source>
</reference>
<evidence type="ECO:0000256" key="3">
    <source>
        <dbReference type="ARBA" id="ARBA00022475"/>
    </source>
</evidence>
<evidence type="ECO:0000313" key="10">
    <source>
        <dbReference type="Proteomes" id="UP000635565"/>
    </source>
</evidence>
<evidence type="ECO:0000259" key="8">
    <source>
        <dbReference type="PROSITE" id="PS50928"/>
    </source>
</evidence>
<gene>
    <name evidence="9" type="ORF">KSZ_16500</name>
</gene>
<evidence type="ECO:0000256" key="5">
    <source>
        <dbReference type="ARBA" id="ARBA00022989"/>
    </source>
</evidence>
<keyword evidence="4 7" id="KW-0812">Transmembrane</keyword>
<keyword evidence="6 7" id="KW-0472">Membrane</keyword>
<comment type="subcellular location">
    <subcellularLocation>
        <location evidence="1 7">Cell membrane</location>
        <topology evidence="1 7">Multi-pass membrane protein</topology>
    </subcellularLocation>
</comment>
<feature type="domain" description="ABC transmembrane type-1" evidence="8">
    <location>
        <begin position="72"/>
        <end position="262"/>
    </location>
</feature>
<evidence type="ECO:0000256" key="2">
    <source>
        <dbReference type="ARBA" id="ARBA00022448"/>
    </source>
</evidence>
<keyword evidence="5 7" id="KW-1133">Transmembrane helix</keyword>
<proteinExistence type="inferred from homology"/>
<feature type="transmembrane region" description="Helical" evidence="7">
    <location>
        <begin position="12"/>
        <end position="32"/>
    </location>
</feature>
<dbReference type="RefSeq" id="WP_201361308.1">
    <property type="nucleotide sequence ID" value="NZ_BNJJ01000004.1"/>
</dbReference>
<dbReference type="Pfam" id="PF00528">
    <property type="entry name" value="BPD_transp_1"/>
    <property type="match status" value="1"/>
</dbReference>
<dbReference type="Gene3D" id="1.10.3720.10">
    <property type="entry name" value="MetI-like"/>
    <property type="match status" value="1"/>
</dbReference>
<dbReference type="PROSITE" id="PS50928">
    <property type="entry name" value="ABC_TM1"/>
    <property type="match status" value="1"/>
</dbReference>
<feature type="transmembrane region" description="Helical" evidence="7">
    <location>
        <begin position="107"/>
        <end position="130"/>
    </location>
</feature>
<dbReference type="InterPro" id="IPR000515">
    <property type="entry name" value="MetI-like"/>
</dbReference>
<dbReference type="EMBL" id="BNJJ01000004">
    <property type="protein sequence ID" value="GHO83644.1"/>
    <property type="molecule type" value="Genomic_DNA"/>
</dbReference>
<keyword evidence="10" id="KW-1185">Reference proteome</keyword>
<keyword evidence="2 7" id="KW-0813">Transport</keyword>
<evidence type="ECO:0000256" key="6">
    <source>
        <dbReference type="ARBA" id="ARBA00023136"/>
    </source>
</evidence>
<feature type="transmembrane region" description="Helical" evidence="7">
    <location>
        <begin position="136"/>
        <end position="157"/>
    </location>
</feature>
<evidence type="ECO:0000256" key="4">
    <source>
        <dbReference type="ARBA" id="ARBA00022692"/>
    </source>
</evidence>
<dbReference type="InterPro" id="IPR035906">
    <property type="entry name" value="MetI-like_sf"/>
</dbReference>
<feature type="transmembrane region" description="Helical" evidence="7">
    <location>
        <begin position="183"/>
        <end position="205"/>
    </location>
</feature>
<evidence type="ECO:0000313" key="9">
    <source>
        <dbReference type="EMBL" id="GHO83644.1"/>
    </source>
</evidence>
<dbReference type="PANTHER" id="PTHR43744">
    <property type="entry name" value="ABC TRANSPORTER PERMEASE PROTEIN MG189-RELATED-RELATED"/>
    <property type="match status" value="1"/>
</dbReference>
<feature type="transmembrane region" description="Helical" evidence="7">
    <location>
        <begin position="241"/>
        <end position="261"/>
    </location>
</feature>
<sequence>MKDYGTRTQRIITHVILLIFLVASIFPFYWMIVMSTNTTSDIYRIPPKVIFGNQLWINISHVLQNIDFLTDFGNTLLIAVSVTVLVLFFCSIAGFTFAKFEFPGKKVLFVILLGTMIIPSAGSLVASFVIMADLGWIGTFLPLIIPSMVTAFGIFWMRQYSLSAIQSDLIDAGRIDGCSHLRLYWNVALPTLRPALGFLGVITFINAWNDYLWPLIVLNDPKTYTLQLALAQLNGVYSTDYSMVMAGTLMSTIPLIIIFFFGARQFIANISAGALKF</sequence>
<dbReference type="Proteomes" id="UP000635565">
    <property type="component" value="Unassembled WGS sequence"/>
</dbReference>
<protein>
    <submittedName>
        <fullName evidence="9">Sugar ABC transporter permease</fullName>
    </submittedName>
</protein>
<dbReference type="CDD" id="cd06261">
    <property type="entry name" value="TM_PBP2"/>
    <property type="match status" value="1"/>
</dbReference>
<feature type="transmembrane region" description="Helical" evidence="7">
    <location>
        <begin position="76"/>
        <end position="95"/>
    </location>
</feature>
<dbReference type="SUPFAM" id="SSF161098">
    <property type="entry name" value="MetI-like"/>
    <property type="match status" value="1"/>
</dbReference>